<evidence type="ECO:0000259" key="4">
    <source>
        <dbReference type="PROSITE" id="PS50110"/>
    </source>
</evidence>
<dbReference type="PROSITE" id="PS50043">
    <property type="entry name" value="HTH_LUXR_2"/>
    <property type="match status" value="1"/>
</dbReference>
<sequence length="201" mass="21171">MIRLLLADDQALVRGALAALLNLEADLEVVAEVGRGDEVLAAVERTTPDVALLDVEMPGLDGISVAAQLHERFPRVRILMVTTFGRPGYLRRAIDAGAGGFVVKDTPARELADAVRRVHMGLRVVDPALATETLTAGTSPLTAREAEVLAAAADGSTAKVIAARLHLSEGTVRNHLSAAIGKTGSSTRVEAVRTAERLGWL</sequence>
<dbReference type="InterPro" id="IPR016032">
    <property type="entry name" value="Sig_transdc_resp-reg_C-effctor"/>
</dbReference>
<comment type="caution">
    <text evidence="5">The sequence shown here is derived from an EMBL/GenBank/DDBJ whole genome shotgun (WGS) entry which is preliminary data.</text>
</comment>
<evidence type="ECO:0000313" key="6">
    <source>
        <dbReference type="Proteomes" id="UP000279275"/>
    </source>
</evidence>
<reference evidence="5 6" key="1">
    <citation type="submission" date="2018-10" db="EMBL/GenBank/DDBJ databases">
        <title>Isolation from cow dung.</title>
        <authorList>
            <person name="Ling L."/>
        </authorList>
    </citation>
    <scope>NUCLEOTIDE SEQUENCE [LARGE SCALE GENOMIC DNA]</scope>
    <source>
        <strain evidence="5 6">NEAU-LL90</strain>
    </source>
</reference>
<dbReference type="PANTHER" id="PTHR43214">
    <property type="entry name" value="TWO-COMPONENT RESPONSE REGULATOR"/>
    <property type="match status" value="1"/>
</dbReference>
<name>A0A3M2L8T7_9NOCA</name>
<dbReference type="PROSITE" id="PS50110">
    <property type="entry name" value="RESPONSE_REGULATORY"/>
    <property type="match status" value="1"/>
</dbReference>
<dbReference type="AlphaFoldDB" id="A0A3M2L8T7"/>
<proteinExistence type="predicted"/>
<dbReference type="Proteomes" id="UP000279275">
    <property type="component" value="Unassembled WGS sequence"/>
</dbReference>
<evidence type="ECO:0000256" key="1">
    <source>
        <dbReference type="ARBA" id="ARBA00023125"/>
    </source>
</evidence>
<dbReference type="Pfam" id="PF00072">
    <property type="entry name" value="Response_reg"/>
    <property type="match status" value="1"/>
</dbReference>
<dbReference type="SUPFAM" id="SSF46894">
    <property type="entry name" value="C-terminal effector domain of the bipartite response regulators"/>
    <property type="match status" value="1"/>
</dbReference>
<organism evidence="5 6">
    <name type="scientific">Nocardia stercoris</name>
    <dbReference type="NCBI Taxonomy" id="2483361"/>
    <lineage>
        <taxon>Bacteria</taxon>
        <taxon>Bacillati</taxon>
        <taxon>Actinomycetota</taxon>
        <taxon>Actinomycetes</taxon>
        <taxon>Mycobacteriales</taxon>
        <taxon>Nocardiaceae</taxon>
        <taxon>Nocardia</taxon>
    </lineage>
</organism>
<protein>
    <submittedName>
        <fullName evidence="5">DNA-binding response regulator</fullName>
    </submittedName>
</protein>
<dbReference type="GO" id="GO:0006355">
    <property type="term" value="P:regulation of DNA-templated transcription"/>
    <property type="evidence" value="ECO:0007669"/>
    <property type="project" value="InterPro"/>
</dbReference>
<gene>
    <name evidence="5" type="ORF">EBN03_13630</name>
</gene>
<feature type="modified residue" description="4-aspartylphosphate" evidence="2">
    <location>
        <position position="54"/>
    </location>
</feature>
<keyword evidence="2" id="KW-0597">Phosphoprotein</keyword>
<dbReference type="InterPro" id="IPR011006">
    <property type="entry name" value="CheY-like_superfamily"/>
</dbReference>
<dbReference type="OrthoDB" id="9808843at2"/>
<dbReference type="SMART" id="SM00448">
    <property type="entry name" value="REC"/>
    <property type="match status" value="1"/>
</dbReference>
<accession>A0A3M2L8T7</accession>
<evidence type="ECO:0000256" key="2">
    <source>
        <dbReference type="PROSITE-ProRule" id="PRU00169"/>
    </source>
</evidence>
<dbReference type="SMART" id="SM00421">
    <property type="entry name" value="HTH_LUXR"/>
    <property type="match status" value="1"/>
</dbReference>
<dbReference type="Gene3D" id="3.40.50.2300">
    <property type="match status" value="1"/>
</dbReference>
<dbReference type="InterPro" id="IPR000792">
    <property type="entry name" value="Tscrpt_reg_LuxR_C"/>
</dbReference>
<dbReference type="PANTHER" id="PTHR43214:SF42">
    <property type="entry name" value="TRANSCRIPTIONAL REGULATORY PROTEIN DESR"/>
    <property type="match status" value="1"/>
</dbReference>
<keyword evidence="6" id="KW-1185">Reference proteome</keyword>
<dbReference type="InterPro" id="IPR039420">
    <property type="entry name" value="WalR-like"/>
</dbReference>
<feature type="domain" description="Response regulatory" evidence="4">
    <location>
        <begin position="3"/>
        <end position="119"/>
    </location>
</feature>
<dbReference type="EMBL" id="RFFH01000004">
    <property type="protein sequence ID" value="RMI32943.1"/>
    <property type="molecule type" value="Genomic_DNA"/>
</dbReference>
<dbReference type="Pfam" id="PF00196">
    <property type="entry name" value="GerE"/>
    <property type="match status" value="1"/>
</dbReference>
<dbReference type="CDD" id="cd06170">
    <property type="entry name" value="LuxR_C_like"/>
    <property type="match status" value="1"/>
</dbReference>
<dbReference type="GO" id="GO:0003677">
    <property type="term" value="F:DNA binding"/>
    <property type="evidence" value="ECO:0007669"/>
    <property type="project" value="UniProtKB-KW"/>
</dbReference>
<dbReference type="GO" id="GO:0000160">
    <property type="term" value="P:phosphorelay signal transduction system"/>
    <property type="evidence" value="ECO:0007669"/>
    <property type="project" value="InterPro"/>
</dbReference>
<feature type="domain" description="HTH luxR-type" evidence="3">
    <location>
        <begin position="134"/>
        <end position="199"/>
    </location>
</feature>
<evidence type="ECO:0000313" key="5">
    <source>
        <dbReference type="EMBL" id="RMI32943.1"/>
    </source>
</evidence>
<dbReference type="RefSeq" id="WP_122188329.1">
    <property type="nucleotide sequence ID" value="NZ_RFFH01000004.1"/>
</dbReference>
<evidence type="ECO:0000259" key="3">
    <source>
        <dbReference type="PROSITE" id="PS50043"/>
    </source>
</evidence>
<dbReference type="PRINTS" id="PR00038">
    <property type="entry name" value="HTHLUXR"/>
</dbReference>
<dbReference type="PROSITE" id="PS00622">
    <property type="entry name" value="HTH_LUXR_1"/>
    <property type="match status" value="1"/>
</dbReference>
<dbReference type="InterPro" id="IPR001789">
    <property type="entry name" value="Sig_transdc_resp-reg_receiver"/>
</dbReference>
<dbReference type="SUPFAM" id="SSF52172">
    <property type="entry name" value="CheY-like"/>
    <property type="match status" value="1"/>
</dbReference>
<keyword evidence="1 5" id="KW-0238">DNA-binding</keyword>